<evidence type="ECO:0000313" key="3">
    <source>
        <dbReference type="WBParaSite" id="NBR_0001755801-mRNA-1"/>
    </source>
</evidence>
<dbReference type="STRING" id="27835.A0A0N4YKI7"/>
<gene>
    <name evidence="1" type="ORF">NBR_LOCUS17559</name>
</gene>
<reference evidence="3" key="1">
    <citation type="submission" date="2017-02" db="UniProtKB">
        <authorList>
            <consortium name="WormBaseParasite"/>
        </authorList>
    </citation>
    <scope>IDENTIFICATION</scope>
</reference>
<accession>A0A0N4YKI7</accession>
<reference evidence="1 2" key="2">
    <citation type="submission" date="2018-11" db="EMBL/GenBank/DDBJ databases">
        <authorList>
            <consortium name="Pathogen Informatics"/>
        </authorList>
    </citation>
    <scope>NUCLEOTIDE SEQUENCE [LARGE SCALE GENOMIC DNA]</scope>
</reference>
<dbReference type="WBParaSite" id="NBR_0001755801-mRNA-1">
    <property type="protein sequence ID" value="NBR_0001755801-mRNA-1"/>
    <property type="gene ID" value="NBR_0001755801"/>
</dbReference>
<dbReference type="AlphaFoldDB" id="A0A0N4YKI7"/>
<evidence type="ECO:0000313" key="1">
    <source>
        <dbReference type="EMBL" id="VDL81216.1"/>
    </source>
</evidence>
<protein>
    <submittedName>
        <fullName evidence="1 3">Uncharacterized protein</fullName>
    </submittedName>
</protein>
<evidence type="ECO:0000313" key="2">
    <source>
        <dbReference type="Proteomes" id="UP000271162"/>
    </source>
</evidence>
<proteinExistence type="predicted"/>
<name>A0A0N4YKI7_NIPBR</name>
<dbReference type="EMBL" id="UYSL01022832">
    <property type="protein sequence ID" value="VDL81216.1"/>
    <property type="molecule type" value="Genomic_DNA"/>
</dbReference>
<keyword evidence="2" id="KW-1185">Reference proteome</keyword>
<organism evidence="3">
    <name type="scientific">Nippostrongylus brasiliensis</name>
    <name type="common">Rat hookworm</name>
    <dbReference type="NCBI Taxonomy" id="27835"/>
    <lineage>
        <taxon>Eukaryota</taxon>
        <taxon>Metazoa</taxon>
        <taxon>Ecdysozoa</taxon>
        <taxon>Nematoda</taxon>
        <taxon>Chromadorea</taxon>
        <taxon>Rhabditida</taxon>
        <taxon>Rhabditina</taxon>
        <taxon>Rhabditomorpha</taxon>
        <taxon>Strongyloidea</taxon>
        <taxon>Heligmosomidae</taxon>
        <taxon>Nippostrongylus</taxon>
    </lineage>
</organism>
<dbReference type="Proteomes" id="UP000271162">
    <property type="component" value="Unassembled WGS sequence"/>
</dbReference>
<sequence>MWNPFSKGARDATFTIGDDDCVRQSLDEPYCNGILRANGPYKVKLRAYTNTNAAMESDWIAIDGTEEEVKEEEKKNQRRFPCHMYINGCPWESNANHESSVAVLLLTWLALL</sequence>